<dbReference type="Proteomes" id="UP000644660">
    <property type="component" value="Unassembled WGS sequence"/>
</dbReference>
<dbReference type="InterPro" id="IPR039367">
    <property type="entry name" value="Och1-like"/>
</dbReference>
<dbReference type="PANTHER" id="PTHR31834:SF1">
    <property type="entry name" value="INITIATION-SPECIFIC ALPHA-1,6-MANNOSYLTRANSFERASE"/>
    <property type="match status" value="1"/>
</dbReference>
<dbReference type="SUPFAM" id="SSF53448">
    <property type="entry name" value="Nucleotide-diphospho-sugar transferases"/>
    <property type="match status" value="1"/>
</dbReference>
<dbReference type="GeneID" id="64859855"/>
<keyword evidence="3" id="KW-0472">Membrane</keyword>
<dbReference type="GO" id="GO:0000136">
    <property type="term" value="C:mannan polymerase complex"/>
    <property type="evidence" value="ECO:0007669"/>
    <property type="project" value="TreeGrafter"/>
</dbReference>
<keyword evidence="3" id="KW-1133">Transmembrane helix</keyword>
<feature type="transmembrane region" description="Helical" evidence="3">
    <location>
        <begin position="24"/>
        <end position="43"/>
    </location>
</feature>
<feature type="region of interest" description="Disordered" evidence="2">
    <location>
        <begin position="475"/>
        <end position="494"/>
    </location>
</feature>
<dbReference type="EMBL" id="CAEFZW010000011">
    <property type="protein sequence ID" value="CAB4256763.1"/>
    <property type="molecule type" value="Genomic_DNA"/>
</dbReference>
<comment type="similarity">
    <text evidence="1">Belongs to the glycosyltransferase 32 family.</text>
</comment>
<evidence type="ECO:0000313" key="4">
    <source>
        <dbReference type="EMBL" id="CAB4256763.1"/>
    </source>
</evidence>
<keyword evidence="3" id="KW-0812">Transmembrane</keyword>
<evidence type="ECO:0000313" key="5">
    <source>
        <dbReference type="Proteomes" id="UP000644660"/>
    </source>
</evidence>
<name>A0A8H2ZJ94_9SACH</name>
<dbReference type="GO" id="GO:0000009">
    <property type="term" value="F:alpha-1,6-mannosyltransferase activity"/>
    <property type="evidence" value="ECO:0007669"/>
    <property type="project" value="InterPro"/>
</dbReference>
<dbReference type="Gene3D" id="3.90.550.20">
    <property type="match status" value="1"/>
</dbReference>
<gene>
    <name evidence="4" type="ORF">KABA2_11S02750</name>
</gene>
<evidence type="ECO:0000256" key="1">
    <source>
        <dbReference type="ARBA" id="ARBA00009003"/>
    </source>
</evidence>
<feature type="compositionally biased region" description="Polar residues" evidence="2">
    <location>
        <begin position="477"/>
        <end position="487"/>
    </location>
</feature>
<dbReference type="InterPro" id="IPR007577">
    <property type="entry name" value="GlycoTrfase_DXD_sugar-bd_CS"/>
</dbReference>
<keyword evidence="5" id="KW-1185">Reference proteome</keyword>
<accession>A0A8H2ZJ94</accession>
<dbReference type="InterPro" id="IPR029044">
    <property type="entry name" value="Nucleotide-diphossugar_trans"/>
</dbReference>
<reference evidence="4 5" key="1">
    <citation type="submission" date="2020-05" db="EMBL/GenBank/DDBJ databases">
        <authorList>
            <person name="Casaregola S."/>
            <person name="Devillers H."/>
            <person name="Grondin C."/>
        </authorList>
    </citation>
    <scope>NUCLEOTIDE SEQUENCE [LARGE SCALE GENOMIC DNA]</scope>
    <source>
        <strain evidence="4 5">CLIB 1767</strain>
    </source>
</reference>
<dbReference type="RefSeq" id="XP_041408607.1">
    <property type="nucleotide sequence ID" value="XM_041552673.1"/>
</dbReference>
<evidence type="ECO:0000256" key="2">
    <source>
        <dbReference type="SAM" id="MobiDB-lite"/>
    </source>
</evidence>
<proteinExistence type="inferred from homology"/>
<sequence length="494" mass="55688">MYEKQYTPSLHQYTMGKILTSRRLKIVCTVTLLIIVLCGASLYSNVYIDQFTTTTTGKTIIPTTSHLNGINLKTYSASADLHTLRDQLTYTFPYHSEQAIPKIIWQTWKTGPADSSFPTNFRNTQKKWTQRAQDQGFQYSLITDDVAGSLLENLYAETPLVLQAYNLLPTVILKADFFRYLILFARGGIYSDMDTVPLKSLNEWGSVTGSKMNQLVMDHRQSFIPYKNIDRDQLSATRAAQQPGLVIGIEADPDRDDWQEWYARRIQFCQWTMQAKPGHPLLRELILNITATTLQSVAGSASASKNGVQLLDPSNLKDYNVNYRWLRGQDPKYDHNQLKTKKNVDGTDIMNWTGPGIFTDIVFEYFSNLIQSNRNILLLNPDLTKQTSEIDASSSAVVSNKSIKRFYQKINEDLQTSAKLPWEFFAFIESPTLVDDVMVLPITAFSPGVGQMEARGTDDPMALVEHLFSGTWKESADSNAKQSNSNGGIPPVPA</sequence>
<protein>
    <submittedName>
        <fullName evidence="4">Similar to Saccharomyces cerevisiae YGL038C OCH1 Mannosyltransferase of the cis-Golgi apparatus, initiates the polymannose outer chain elongation of N-linked oligosaccharides of glycoproteins</fullName>
    </submittedName>
</protein>
<keyword evidence="4" id="KW-0328">Glycosyltransferase</keyword>
<dbReference type="Pfam" id="PF04488">
    <property type="entry name" value="Gly_transf_sug"/>
    <property type="match status" value="1"/>
</dbReference>
<dbReference type="PANTHER" id="PTHR31834">
    <property type="entry name" value="INITIATION-SPECIFIC ALPHA-1,6-MANNOSYLTRANSFERASE"/>
    <property type="match status" value="1"/>
</dbReference>
<evidence type="ECO:0000256" key="3">
    <source>
        <dbReference type="SAM" id="Phobius"/>
    </source>
</evidence>
<comment type="caution">
    <text evidence="4">The sequence shown here is derived from an EMBL/GenBank/DDBJ whole genome shotgun (WGS) entry which is preliminary data.</text>
</comment>
<organism evidence="4 5">
    <name type="scientific">Maudiozyma barnettii</name>
    <dbReference type="NCBI Taxonomy" id="61262"/>
    <lineage>
        <taxon>Eukaryota</taxon>
        <taxon>Fungi</taxon>
        <taxon>Dikarya</taxon>
        <taxon>Ascomycota</taxon>
        <taxon>Saccharomycotina</taxon>
        <taxon>Saccharomycetes</taxon>
        <taxon>Saccharomycetales</taxon>
        <taxon>Saccharomycetaceae</taxon>
        <taxon>Maudiozyma</taxon>
    </lineage>
</organism>
<dbReference type="OrthoDB" id="409543at2759"/>
<dbReference type="GO" id="GO:0006487">
    <property type="term" value="P:protein N-linked glycosylation"/>
    <property type="evidence" value="ECO:0007669"/>
    <property type="project" value="TreeGrafter"/>
</dbReference>
<keyword evidence="4" id="KW-0808">Transferase</keyword>
<dbReference type="AlphaFoldDB" id="A0A8H2ZJ94"/>